<name>A0ABQ6R2D2_9BACT</name>
<organism evidence="2 3">
    <name type="scientific">Corallococcus caeni</name>
    <dbReference type="NCBI Taxonomy" id="3082388"/>
    <lineage>
        <taxon>Bacteria</taxon>
        <taxon>Pseudomonadati</taxon>
        <taxon>Myxococcota</taxon>
        <taxon>Myxococcia</taxon>
        <taxon>Myxococcales</taxon>
        <taxon>Cystobacterineae</taxon>
        <taxon>Myxococcaceae</taxon>
        <taxon>Corallococcus</taxon>
    </lineage>
</organism>
<reference evidence="2 3" key="1">
    <citation type="journal article" date="2024" name="Arch. Microbiol.">
        <title>Corallococcus caeni sp. nov., a novel myxobacterium isolated from activated sludge.</title>
        <authorList>
            <person name="Tomita S."/>
            <person name="Nakai R."/>
            <person name="Kuroda K."/>
            <person name="Kurashita H."/>
            <person name="Hatamoto M."/>
            <person name="Yamaguchi T."/>
            <person name="Narihiro T."/>
        </authorList>
    </citation>
    <scope>NUCLEOTIDE SEQUENCE [LARGE SCALE GENOMIC DNA]</scope>
    <source>
        <strain evidence="2 3">NO1</strain>
    </source>
</reference>
<dbReference type="EMBL" id="BTTX01000008">
    <property type="protein sequence ID" value="GMU10440.1"/>
    <property type="molecule type" value="Genomic_DNA"/>
</dbReference>
<feature type="chain" id="PRO_5045907489" description="WG repeat-containing protein" evidence="1">
    <location>
        <begin position="22"/>
        <end position="272"/>
    </location>
</feature>
<comment type="caution">
    <text evidence="2">The sequence shown here is derived from an EMBL/GenBank/DDBJ whole genome shotgun (WGS) entry which is preliminary data.</text>
</comment>
<evidence type="ECO:0008006" key="4">
    <source>
        <dbReference type="Google" id="ProtNLM"/>
    </source>
</evidence>
<proteinExistence type="predicted"/>
<dbReference type="RefSeq" id="WP_338281571.1">
    <property type="nucleotide sequence ID" value="NZ_BTTX01000008.1"/>
</dbReference>
<dbReference type="Proteomes" id="UP001342631">
    <property type="component" value="Unassembled WGS sequence"/>
</dbReference>
<keyword evidence="1" id="KW-0732">Signal</keyword>
<evidence type="ECO:0000313" key="2">
    <source>
        <dbReference type="EMBL" id="GMU10440.1"/>
    </source>
</evidence>
<accession>A0ABQ6R2D2</accession>
<gene>
    <name evidence="2" type="ORF">ASNO1_66940</name>
</gene>
<protein>
    <recommendedName>
        <fullName evidence="4">WG repeat-containing protein</fullName>
    </recommendedName>
</protein>
<evidence type="ECO:0000256" key="1">
    <source>
        <dbReference type="SAM" id="SignalP"/>
    </source>
</evidence>
<evidence type="ECO:0000313" key="3">
    <source>
        <dbReference type="Proteomes" id="UP001342631"/>
    </source>
</evidence>
<keyword evidence="3" id="KW-1185">Reference proteome</keyword>
<sequence>MTLRHMVIALGLVLAPQAALALDPPWGKEQKLRDRMVLESAKVCADGKGHYTVLIPHSPEHDGGDLYYGDGKTFTQVRPVGYPSATDGAFFEPRFFNPKANDNFRGMDYRVVSDVKLSDDFKTCALRCGEKSLPQQPVPADQAKELLRKAAYQPSPTKFQPYALLRDDKGTYYLVERGIGADNKSFRIFTGQRGQVKQQKMLNVVTDSQGEIFSTQGGDLRLVVDREEPSFWVVKSKRQKLRAVPVGENLPFIYNELGVYTGARLGTPCDDV</sequence>
<feature type="signal peptide" evidence="1">
    <location>
        <begin position="1"/>
        <end position="21"/>
    </location>
</feature>